<dbReference type="GO" id="GO:0016747">
    <property type="term" value="F:acyltransferase activity, transferring groups other than amino-acyl groups"/>
    <property type="evidence" value="ECO:0007669"/>
    <property type="project" value="InterPro"/>
</dbReference>
<dbReference type="RefSeq" id="WP_313068192.1">
    <property type="nucleotide sequence ID" value="NZ_JACHJR010000001.1"/>
</dbReference>
<dbReference type="AlphaFoldDB" id="A0A7W7S8J7"/>
<name>A0A7W7S8J7_9ACTN</name>
<keyword evidence="2" id="KW-0012">Acyltransferase</keyword>
<evidence type="ECO:0000313" key="5">
    <source>
        <dbReference type="Proteomes" id="UP000573327"/>
    </source>
</evidence>
<accession>A0A7W7S8J7</accession>
<dbReference type="InterPro" id="IPR000182">
    <property type="entry name" value="GNAT_dom"/>
</dbReference>
<gene>
    <name evidence="4" type="ORF">F4556_001369</name>
</gene>
<protein>
    <submittedName>
        <fullName evidence="4">GNAT superfamily N-acetyltransferase</fullName>
    </submittedName>
</protein>
<reference evidence="4 5" key="1">
    <citation type="submission" date="2020-08" db="EMBL/GenBank/DDBJ databases">
        <title>Sequencing the genomes of 1000 actinobacteria strains.</title>
        <authorList>
            <person name="Klenk H.-P."/>
        </authorList>
    </citation>
    <scope>NUCLEOTIDE SEQUENCE [LARGE SCALE GENOMIC DNA]</scope>
    <source>
        <strain evidence="4 5">DSM 44786</strain>
    </source>
</reference>
<dbReference type="PANTHER" id="PTHR43877">
    <property type="entry name" value="AMINOALKYLPHOSPHONATE N-ACETYLTRANSFERASE-RELATED-RELATED"/>
    <property type="match status" value="1"/>
</dbReference>
<evidence type="ECO:0000259" key="3">
    <source>
        <dbReference type="PROSITE" id="PS51186"/>
    </source>
</evidence>
<proteinExistence type="predicted"/>
<feature type="domain" description="N-acetyltransferase" evidence="3">
    <location>
        <begin position="2"/>
        <end position="172"/>
    </location>
</feature>
<evidence type="ECO:0000313" key="4">
    <source>
        <dbReference type="EMBL" id="MBB4945834.1"/>
    </source>
</evidence>
<evidence type="ECO:0000256" key="1">
    <source>
        <dbReference type="ARBA" id="ARBA00022679"/>
    </source>
</evidence>
<dbReference type="Gene3D" id="3.40.630.30">
    <property type="match status" value="1"/>
</dbReference>
<comment type="caution">
    <text evidence="4">The sequence shown here is derived from an EMBL/GenBank/DDBJ whole genome shotgun (WGS) entry which is preliminary data.</text>
</comment>
<dbReference type="Proteomes" id="UP000573327">
    <property type="component" value="Unassembled WGS sequence"/>
</dbReference>
<dbReference type="InterPro" id="IPR016181">
    <property type="entry name" value="Acyl_CoA_acyltransferase"/>
</dbReference>
<keyword evidence="1 4" id="KW-0808">Transferase</keyword>
<organism evidence="4 5">
    <name type="scientific">Kitasatospora gansuensis</name>
    <dbReference type="NCBI Taxonomy" id="258050"/>
    <lineage>
        <taxon>Bacteria</taxon>
        <taxon>Bacillati</taxon>
        <taxon>Actinomycetota</taxon>
        <taxon>Actinomycetes</taxon>
        <taxon>Kitasatosporales</taxon>
        <taxon>Streptomycetaceae</taxon>
        <taxon>Kitasatospora</taxon>
    </lineage>
</organism>
<dbReference type="SUPFAM" id="SSF55729">
    <property type="entry name" value="Acyl-CoA N-acyltransferases (Nat)"/>
    <property type="match status" value="1"/>
</dbReference>
<dbReference type="Pfam" id="PF00583">
    <property type="entry name" value="Acetyltransf_1"/>
    <property type="match status" value="1"/>
</dbReference>
<dbReference type="EMBL" id="JACHJR010000001">
    <property type="protein sequence ID" value="MBB4945834.1"/>
    <property type="molecule type" value="Genomic_DNA"/>
</dbReference>
<dbReference type="InterPro" id="IPR050832">
    <property type="entry name" value="Bact_Acetyltransf"/>
</dbReference>
<dbReference type="PROSITE" id="PS51186">
    <property type="entry name" value="GNAT"/>
    <property type="match status" value="1"/>
</dbReference>
<sequence length="177" mass="19068">MTTFTRLTVTDLLDHAAGLGELLADAVAGGASVGFLDGFTPQQGERWWRGLVEPVKGGQLLLWAALDGPRVLGTVQLRLTSYPNGRHRADLAKLLVHRDARGRGLGRRLLELAEQGAAEHGVTLLLLDTQTDSPAEQLYRAAGWTAFGTVPEHAADPAGVLRPTTFFHKALRTEATK</sequence>
<dbReference type="PANTHER" id="PTHR43877:SF2">
    <property type="entry name" value="AMINOALKYLPHOSPHONATE N-ACETYLTRANSFERASE-RELATED"/>
    <property type="match status" value="1"/>
</dbReference>
<evidence type="ECO:0000256" key="2">
    <source>
        <dbReference type="ARBA" id="ARBA00023315"/>
    </source>
</evidence>
<keyword evidence="5" id="KW-1185">Reference proteome</keyword>